<protein>
    <submittedName>
        <fullName evidence="1">Uncharacterized protein</fullName>
    </submittedName>
</protein>
<dbReference type="RefSeq" id="WP_182810155.1">
    <property type="nucleotide sequence ID" value="NZ_JACJFM010000027.1"/>
</dbReference>
<name>A0A839IVF0_9GAMM</name>
<evidence type="ECO:0000313" key="1">
    <source>
        <dbReference type="EMBL" id="MBB1488387.1"/>
    </source>
</evidence>
<accession>A0A839IVF0</accession>
<gene>
    <name evidence="1" type="ORF">H4O21_17415</name>
</gene>
<organism evidence="1 2">
    <name type="scientific">Oceanospirillum sediminis</name>
    <dbReference type="NCBI Taxonomy" id="2760088"/>
    <lineage>
        <taxon>Bacteria</taxon>
        <taxon>Pseudomonadati</taxon>
        <taxon>Pseudomonadota</taxon>
        <taxon>Gammaproteobacteria</taxon>
        <taxon>Oceanospirillales</taxon>
        <taxon>Oceanospirillaceae</taxon>
        <taxon>Oceanospirillum</taxon>
    </lineage>
</organism>
<dbReference type="AlphaFoldDB" id="A0A839IVF0"/>
<reference evidence="1 2" key="1">
    <citation type="submission" date="2020-08" db="EMBL/GenBank/DDBJ databases">
        <title>Oceanospirillum sp. nov. isolated from marine sediment.</title>
        <authorList>
            <person name="Ji X."/>
        </authorList>
    </citation>
    <scope>NUCLEOTIDE SEQUENCE [LARGE SCALE GENOMIC DNA]</scope>
    <source>
        <strain evidence="1 2">D5</strain>
    </source>
</reference>
<keyword evidence="2" id="KW-1185">Reference proteome</keyword>
<dbReference type="Proteomes" id="UP000565262">
    <property type="component" value="Unassembled WGS sequence"/>
</dbReference>
<comment type="caution">
    <text evidence="1">The sequence shown here is derived from an EMBL/GenBank/DDBJ whole genome shotgun (WGS) entry which is preliminary data.</text>
</comment>
<proteinExistence type="predicted"/>
<dbReference type="EMBL" id="JACJFM010000027">
    <property type="protein sequence ID" value="MBB1488387.1"/>
    <property type="molecule type" value="Genomic_DNA"/>
</dbReference>
<sequence>MNIVTKLVVSSIAAVSTRIMAGSISCMDAFKVIEPAAYAQQAVMSQRDTGRLTTRYCEP</sequence>
<evidence type="ECO:0000313" key="2">
    <source>
        <dbReference type="Proteomes" id="UP000565262"/>
    </source>
</evidence>